<organism evidence="1 2">
    <name type="scientific">Cellulomonas soli</name>
    <dbReference type="NCBI Taxonomy" id="931535"/>
    <lineage>
        <taxon>Bacteria</taxon>
        <taxon>Bacillati</taxon>
        <taxon>Actinomycetota</taxon>
        <taxon>Actinomycetes</taxon>
        <taxon>Micrococcales</taxon>
        <taxon>Cellulomonadaceae</taxon>
        <taxon>Cellulomonas</taxon>
    </lineage>
</organism>
<dbReference type="RefSeq" id="WP_146953265.1">
    <property type="nucleotide sequence ID" value="NZ_BAABBJ010000007.1"/>
</dbReference>
<proteinExistence type="predicted"/>
<protein>
    <submittedName>
        <fullName evidence="1">Uncharacterized protein</fullName>
    </submittedName>
</protein>
<dbReference type="EMBL" id="BKAL01000007">
    <property type="protein sequence ID" value="GEP69519.1"/>
    <property type="molecule type" value="Genomic_DNA"/>
</dbReference>
<comment type="caution">
    <text evidence="1">The sequence shown here is derived from an EMBL/GenBank/DDBJ whole genome shotgun (WGS) entry which is preliminary data.</text>
</comment>
<name>A0A512PE78_9CELL</name>
<dbReference type="OrthoDB" id="4936366at2"/>
<evidence type="ECO:0000313" key="2">
    <source>
        <dbReference type="Proteomes" id="UP000321798"/>
    </source>
</evidence>
<evidence type="ECO:0000313" key="1">
    <source>
        <dbReference type="EMBL" id="GEP69519.1"/>
    </source>
</evidence>
<dbReference type="AlphaFoldDB" id="A0A512PE78"/>
<reference evidence="1 2" key="1">
    <citation type="submission" date="2019-07" db="EMBL/GenBank/DDBJ databases">
        <title>Whole genome shotgun sequence of Cellulomonas soli NBRC 109434.</title>
        <authorList>
            <person name="Hosoyama A."/>
            <person name="Uohara A."/>
            <person name="Ohji S."/>
            <person name="Ichikawa N."/>
        </authorList>
    </citation>
    <scope>NUCLEOTIDE SEQUENCE [LARGE SCALE GENOMIC DNA]</scope>
    <source>
        <strain evidence="1 2">NBRC 109434</strain>
    </source>
</reference>
<dbReference type="Proteomes" id="UP000321798">
    <property type="component" value="Unassembled WGS sequence"/>
</dbReference>
<sequence>MTDKGTDGPLVPDALRELWRQESTTSTWLRPSDWYHPAVDALASAVLEQRDPTSAAHGLGHARGHDGVGVTEALDDLACLYRSTGTAEPPLAVVTAFCEGWADAQAAGTVAATCVDAETGLPTSDYLSVRLAETYLRAARVGRPAAAEHCLILLDVAAGELHPFLRLARSAAVGAALLGTYGHGHPMATLGGGAFAVLVRHDDVDTGLSTLRAEVDRHCDELGLGPDVCRAPARIWHRALPSTHDEAVRALTRAGRN</sequence>
<gene>
    <name evidence="1" type="ORF">CSO01_22340</name>
</gene>
<keyword evidence="2" id="KW-1185">Reference proteome</keyword>
<accession>A0A512PE78</accession>